<dbReference type="InterPro" id="IPR013785">
    <property type="entry name" value="Aldolase_TIM"/>
</dbReference>
<dbReference type="SUPFAM" id="SSF51569">
    <property type="entry name" value="Aldolase"/>
    <property type="match status" value="1"/>
</dbReference>
<dbReference type="Proteomes" id="UP000529417">
    <property type="component" value="Unassembled WGS sequence"/>
</dbReference>
<protein>
    <submittedName>
        <fullName evidence="2">N-acetylneuraminate synthase family protein</fullName>
    </submittedName>
</protein>
<evidence type="ECO:0000259" key="1">
    <source>
        <dbReference type="Pfam" id="PF03102"/>
    </source>
</evidence>
<comment type="caution">
    <text evidence="2">The sequence shown here is derived from an EMBL/GenBank/DDBJ whole genome shotgun (WGS) entry which is preliminary data.</text>
</comment>
<dbReference type="Gene3D" id="3.20.20.70">
    <property type="entry name" value="Aldolase class I"/>
    <property type="match status" value="1"/>
</dbReference>
<dbReference type="AlphaFoldDB" id="A0A7Z0I2B1"/>
<organism evidence="2 3">
    <name type="scientific">Rhabdonatronobacter sediminivivens</name>
    <dbReference type="NCBI Taxonomy" id="2743469"/>
    <lineage>
        <taxon>Bacteria</taxon>
        <taxon>Pseudomonadati</taxon>
        <taxon>Pseudomonadota</taxon>
        <taxon>Alphaproteobacteria</taxon>
        <taxon>Rhodobacterales</taxon>
        <taxon>Paracoccaceae</taxon>
        <taxon>Rhabdonatronobacter</taxon>
    </lineage>
</organism>
<gene>
    <name evidence="2" type="ORF">HUK65_14585</name>
</gene>
<sequence length="513" mass="57872">MANFSNRVESIASTFGTDTIFILGKGPSVDRINPALLSNALVIGLNDAERIAPCDITIFHDGWVHEALKASGWRSRLYVTPQDIAPPRGDVAHARHVRGDQEGTDVMMSRLVTDTPGEDFVIEDVLFVSALRLARLIARQRGRTQTVYMLGFDFAATKGYAHAIDHDYAPTETGERMARISPQEFYFINTLYMLRDSEVDIQHVGDRAFSGLTPEELNTRFLPELDSGTDTDPDRVLVTAELTTNHFGDRNRLERMVRAARAAGADFVKVQKRDVESFYPKEQLDGKYVSPFGTTFRDYRHALELSQEDFEFLDRLCRDLGIRWFASVLDEPSFRFMQQFEPELVKLPSTISEHTDYLAHVANTYKGGIVLSTGMTDTAYEQWVLETFTSCDRLYLMQCNSAYPTPLHDCDIGVIRHYRDLSKAHPHIVPAYSSHDFGALASTLAVAAGARMVEKHVKLGNTEWAHFDAVALDLTTREFADYVAAIREAEVIIGSEEKRVNESEHHKYFRKAG</sequence>
<reference evidence="2 3" key="1">
    <citation type="journal article" date="2000" name="Arch. Microbiol.">
        <title>Rhodobaca bogoriensis gen. nov. and sp. nov., an alkaliphilic purple nonsulfur bacterium from African Rift Valley soda lakes.</title>
        <authorList>
            <person name="Milford A.D."/>
            <person name="Achenbach L.A."/>
            <person name="Jung D.O."/>
            <person name="Madigan M.T."/>
        </authorList>
    </citation>
    <scope>NUCLEOTIDE SEQUENCE [LARGE SCALE GENOMIC DNA]</scope>
    <source>
        <strain evidence="2 3">2376</strain>
    </source>
</reference>
<evidence type="ECO:0000313" key="2">
    <source>
        <dbReference type="EMBL" id="NYS26219.1"/>
    </source>
</evidence>
<name>A0A7Z0I2B1_9RHOB</name>
<feature type="domain" description="PseI/NeuA/B-like" evidence="1">
    <location>
        <begin position="256"/>
        <end position="498"/>
    </location>
</feature>
<proteinExistence type="predicted"/>
<dbReference type="InterPro" id="IPR051690">
    <property type="entry name" value="PseI-like"/>
</dbReference>
<dbReference type="PANTHER" id="PTHR42966:SF1">
    <property type="entry name" value="SIALIC ACID SYNTHASE"/>
    <property type="match status" value="1"/>
</dbReference>
<keyword evidence="3" id="KW-1185">Reference proteome</keyword>
<dbReference type="PANTHER" id="PTHR42966">
    <property type="entry name" value="N-ACETYLNEURAMINATE SYNTHASE"/>
    <property type="match status" value="1"/>
</dbReference>
<dbReference type="RefSeq" id="WP_179907015.1">
    <property type="nucleotide sequence ID" value="NZ_JACBXS010000036.1"/>
</dbReference>
<accession>A0A7Z0I2B1</accession>
<dbReference type="EMBL" id="JACBXS010000036">
    <property type="protein sequence ID" value="NYS26219.1"/>
    <property type="molecule type" value="Genomic_DNA"/>
</dbReference>
<dbReference type="InterPro" id="IPR013132">
    <property type="entry name" value="PseI/NeuA/B-like_N"/>
</dbReference>
<dbReference type="GO" id="GO:0016051">
    <property type="term" value="P:carbohydrate biosynthetic process"/>
    <property type="evidence" value="ECO:0007669"/>
    <property type="project" value="InterPro"/>
</dbReference>
<evidence type="ECO:0000313" key="3">
    <source>
        <dbReference type="Proteomes" id="UP000529417"/>
    </source>
</evidence>
<dbReference type="Pfam" id="PF03102">
    <property type="entry name" value="NeuB"/>
    <property type="match status" value="1"/>
</dbReference>
<dbReference type="GO" id="GO:0047444">
    <property type="term" value="F:N-acylneuraminate-9-phosphate synthase activity"/>
    <property type="evidence" value="ECO:0007669"/>
    <property type="project" value="TreeGrafter"/>
</dbReference>